<dbReference type="OrthoDB" id="418131at2759"/>
<comment type="similarity">
    <text evidence="1">Belongs to the STEEP1 family.</text>
</comment>
<dbReference type="InterPro" id="IPR057965">
    <property type="entry name" value="STEEP1_dom"/>
</dbReference>
<proteinExistence type="inferred from homology"/>
<evidence type="ECO:0000259" key="2">
    <source>
        <dbReference type="Pfam" id="PF25809"/>
    </source>
</evidence>
<organism evidence="3 4">
    <name type="scientific">Ceraceosorus bombacis</name>
    <dbReference type="NCBI Taxonomy" id="401625"/>
    <lineage>
        <taxon>Eukaryota</taxon>
        <taxon>Fungi</taxon>
        <taxon>Dikarya</taxon>
        <taxon>Basidiomycota</taxon>
        <taxon>Ustilaginomycotina</taxon>
        <taxon>Exobasidiomycetes</taxon>
        <taxon>Ceraceosorales</taxon>
        <taxon>Ceraceosoraceae</taxon>
        <taxon>Ceraceosorus</taxon>
    </lineage>
</organism>
<evidence type="ECO:0000313" key="4">
    <source>
        <dbReference type="Proteomes" id="UP000054845"/>
    </source>
</evidence>
<dbReference type="STRING" id="401625.A0A0P1BKH0"/>
<dbReference type="PANTHER" id="PTHR46355">
    <property type="entry name" value="UPF0428 PROTEIN CXORF56"/>
    <property type="match status" value="1"/>
</dbReference>
<feature type="domain" description="STEEP1" evidence="2">
    <location>
        <begin position="23"/>
        <end position="141"/>
    </location>
</feature>
<evidence type="ECO:0000313" key="3">
    <source>
        <dbReference type="EMBL" id="CEH16700.1"/>
    </source>
</evidence>
<keyword evidence="4" id="KW-1185">Reference proteome</keyword>
<evidence type="ECO:0000256" key="1">
    <source>
        <dbReference type="ARBA" id="ARBA00024205"/>
    </source>
</evidence>
<dbReference type="Pfam" id="PF25809">
    <property type="entry name" value="STEEP1"/>
    <property type="match status" value="1"/>
</dbReference>
<name>A0A0P1BKH0_9BASI</name>
<dbReference type="GO" id="GO:0005737">
    <property type="term" value="C:cytoplasm"/>
    <property type="evidence" value="ECO:0007669"/>
    <property type="project" value="GOC"/>
</dbReference>
<accession>A0A0P1BKH0</accession>
<dbReference type="PANTHER" id="PTHR46355:SF1">
    <property type="entry name" value="STING ER EXIT PROTEIN"/>
    <property type="match status" value="1"/>
</dbReference>
<protein>
    <submittedName>
        <fullName evidence="3">Uncharacterized conserved protein</fullName>
    </submittedName>
</protein>
<dbReference type="AlphaFoldDB" id="A0A0P1BKH0"/>
<dbReference type="InterPro" id="IPR029704">
    <property type="entry name" value="STEEP-like"/>
</dbReference>
<dbReference type="EMBL" id="CCYA01000347">
    <property type="protein sequence ID" value="CEH16700.1"/>
    <property type="molecule type" value="Genomic_DNA"/>
</dbReference>
<dbReference type="GO" id="GO:0006888">
    <property type="term" value="P:endoplasmic reticulum to Golgi vesicle-mediated transport"/>
    <property type="evidence" value="ECO:0007669"/>
    <property type="project" value="TreeGrafter"/>
</dbReference>
<dbReference type="GO" id="GO:0090158">
    <property type="term" value="P:endoplasmic reticulum membrane organization"/>
    <property type="evidence" value="ECO:0007669"/>
    <property type="project" value="TreeGrafter"/>
</dbReference>
<reference evidence="3 4" key="1">
    <citation type="submission" date="2014-09" db="EMBL/GenBank/DDBJ databases">
        <authorList>
            <person name="Magalhaes I.L.F."/>
            <person name="Oliveira U."/>
            <person name="Santos F.R."/>
            <person name="Vidigal T.H.D.A."/>
            <person name="Brescovit A.D."/>
            <person name="Santos A.J."/>
        </authorList>
    </citation>
    <scope>NUCLEOTIDE SEQUENCE [LARGE SCALE GENOMIC DNA]</scope>
</reference>
<sequence>MPKIISRSVISASAPDDDTFLPSSLKSYYCLCGEFILVLDGDLRSCPTRPLDGSYCLNVNSTTDSNGRLRNGRTFKVNARQAGATGGKAPESPFVERQYRFECPRCSLCVGYENTPPPLKSGRFTYILKGALSDVQGRPPKDALLDE</sequence>
<dbReference type="Proteomes" id="UP000054845">
    <property type="component" value="Unassembled WGS sequence"/>
</dbReference>